<sequence length="72" mass="8177">MKEYMVIARIVDGENQSFIVEGESFDAAAEKGARLVLDQEQGDRDAEIFVDVVVDRNFEHKSNFHFEASGLR</sequence>
<dbReference type="EMBL" id="JBGONM010000130">
    <property type="protein sequence ID" value="MEZ8084203.1"/>
    <property type="molecule type" value="Genomic_DNA"/>
</dbReference>
<proteinExistence type="predicted"/>
<evidence type="ECO:0008006" key="3">
    <source>
        <dbReference type="Google" id="ProtNLM"/>
    </source>
</evidence>
<protein>
    <recommendedName>
        <fullName evidence="3">Transcriptional regulator</fullName>
    </recommendedName>
</protein>
<reference evidence="1 2" key="1">
    <citation type="submission" date="2024-06" db="EMBL/GenBank/DDBJ databases">
        <authorList>
            <person name="Steensen K."/>
            <person name="Seneca J."/>
            <person name="Bartlau N."/>
            <person name="Yu A.X."/>
            <person name="Polz M.F."/>
        </authorList>
    </citation>
    <scope>NUCLEOTIDE SEQUENCE [LARGE SCALE GENOMIC DNA]</scope>
    <source>
        <strain evidence="1 2">1F260</strain>
    </source>
</reference>
<comment type="caution">
    <text evidence="1">The sequence shown here is derived from an EMBL/GenBank/DDBJ whole genome shotgun (WGS) entry which is preliminary data.</text>
</comment>
<keyword evidence="2" id="KW-1185">Reference proteome</keyword>
<dbReference type="RefSeq" id="WP_371735091.1">
    <property type="nucleotide sequence ID" value="NZ_JBGONM010000130.1"/>
</dbReference>
<organism evidence="1 2">
    <name type="scientific">Enterovibrio norvegicus</name>
    <dbReference type="NCBI Taxonomy" id="188144"/>
    <lineage>
        <taxon>Bacteria</taxon>
        <taxon>Pseudomonadati</taxon>
        <taxon>Pseudomonadota</taxon>
        <taxon>Gammaproteobacteria</taxon>
        <taxon>Vibrionales</taxon>
        <taxon>Vibrionaceae</taxon>
        <taxon>Enterovibrio</taxon>
    </lineage>
</organism>
<dbReference type="Proteomes" id="UP001569154">
    <property type="component" value="Unassembled WGS sequence"/>
</dbReference>
<evidence type="ECO:0000313" key="2">
    <source>
        <dbReference type="Proteomes" id="UP001569154"/>
    </source>
</evidence>
<evidence type="ECO:0000313" key="1">
    <source>
        <dbReference type="EMBL" id="MEZ8084203.1"/>
    </source>
</evidence>
<name>A0ABV4L940_9GAMM</name>
<accession>A0ABV4L940</accession>
<gene>
    <name evidence="1" type="ORF">ACED35_24145</name>
</gene>